<name>A0A4Q6Y5J5_9SPHN</name>
<sequence>MTEIRLDYSVPVEDVAEFVTLFYHFHADLAVFEDTERADHAQIRFRLSARHAEYRMPDGSVQDAADVHVIGPTSGAWKVRAEGPVEVFGMGLTPAGWAAMIGDDASTMMNRVIDATTLFGAARLRDATAALRATADPAARVTIGEALVRDLVKTGDAGARRFVRQVDGWLSASPSPEMDVLVDLAALSRRQVERKCKALYGVPPKLLARKYRALRAASAMLATGEPLDDVLERGFYDQSHMIREIKQFTGLTPGQIKDEATTLSRMTITQRSALGGQVSPLISDT</sequence>
<organism evidence="5 6">
    <name type="scientific">Sphingomonas populi</name>
    <dbReference type="NCBI Taxonomy" id="2484750"/>
    <lineage>
        <taxon>Bacteria</taxon>
        <taxon>Pseudomonadati</taxon>
        <taxon>Pseudomonadota</taxon>
        <taxon>Alphaproteobacteria</taxon>
        <taxon>Sphingomonadales</taxon>
        <taxon>Sphingomonadaceae</taxon>
        <taxon>Sphingomonas</taxon>
    </lineage>
</organism>
<keyword evidence="1" id="KW-0805">Transcription regulation</keyword>
<evidence type="ECO:0000256" key="1">
    <source>
        <dbReference type="ARBA" id="ARBA00023015"/>
    </source>
</evidence>
<proteinExistence type="predicted"/>
<comment type="caution">
    <text evidence="5">The sequence shown here is derived from an EMBL/GenBank/DDBJ whole genome shotgun (WGS) entry which is preliminary data.</text>
</comment>
<dbReference type="SMART" id="SM00342">
    <property type="entry name" value="HTH_ARAC"/>
    <property type="match status" value="1"/>
</dbReference>
<keyword evidence="2" id="KW-0238">DNA-binding</keyword>
<feature type="domain" description="HTH araC/xylS-type" evidence="4">
    <location>
        <begin position="160"/>
        <end position="259"/>
    </location>
</feature>
<evidence type="ECO:0000313" key="6">
    <source>
        <dbReference type="Proteomes" id="UP000292085"/>
    </source>
</evidence>
<reference evidence="5 6" key="1">
    <citation type="submission" date="2019-02" db="EMBL/GenBank/DDBJ databases">
        <authorList>
            <person name="Li Y."/>
        </authorList>
    </citation>
    <scope>NUCLEOTIDE SEQUENCE [LARGE SCALE GENOMIC DNA]</scope>
    <source>
        <strain evidence="5 6">3-7</strain>
    </source>
</reference>
<evidence type="ECO:0000259" key="4">
    <source>
        <dbReference type="PROSITE" id="PS01124"/>
    </source>
</evidence>
<dbReference type="RefSeq" id="WP_130155585.1">
    <property type="nucleotide sequence ID" value="NZ_SGIS01000005.1"/>
</dbReference>
<dbReference type="Gene3D" id="1.10.10.60">
    <property type="entry name" value="Homeodomain-like"/>
    <property type="match status" value="1"/>
</dbReference>
<keyword evidence="3" id="KW-0804">Transcription</keyword>
<dbReference type="AlphaFoldDB" id="A0A4Q6Y5J5"/>
<dbReference type="PROSITE" id="PS01124">
    <property type="entry name" value="HTH_ARAC_FAMILY_2"/>
    <property type="match status" value="1"/>
</dbReference>
<dbReference type="InterPro" id="IPR018060">
    <property type="entry name" value="HTH_AraC"/>
</dbReference>
<dbReference type="GO" id="GO:0003700">
    <property type="term" value="F:DNA-binding transcription factor activity"/>
    <property type="evidence" value="ECO:0007669"/>
    <property type="project" value="InterPro"/>
</dbReference>
<gene>
    <name evidence="5" type="ORF">EWE75_04975</name>
</gene>
<dbReference type="Proteomes" id="UP000292085">
    <property type="component" value="Unassembled WGS sequence"/>
</dbReference>
<keyword evidence="6" id="KW-1185">Reference proteome</keyword>
<dbReference type="PANTHER" id="PTHR46796">
    <property type="entry name" value="HTH-TYPE TRANSCRIPTIONAL ACTIVATOR RHAS-RELATED"/>
    <property type="match status" value="1"/>
</dbReference>
<dbReference type="Pfam" id="PF12833">
    <property type="entry name" value="HTH_18"/>
    <property type="match status" value="1"/>
</dbReference>
<evidence type="ECO:0000313" key="5">
    <source>
        <dbReference type="EMBL" id="RZF65652.1"/>
    </source>
</evidence>
<dbReference type="InterPro" id="IPR050204">
    <property type="entry name" value="AraC_XylS_family_regulators"/>
</dbReference>
<protein>
    <submittedName>
        <fullName evidence="5">Helix-turn-helix domain-containing protein</fullName>
    </submittedName>
</protein>
<dbReference type="EMBL" id="SGIS01000005">
    <property type="protein sequence ID" value="RZF65652.1"/>
    <property type="molecule type" value="Genomic_DNA"/>
</dbReference>
<evidence type="ECO:0000256" key="2">
    <source>
        <dbReference type="ARBA" id="ARBA00023125"/>
    </source>
</evidence>
<dbReference type="OrthoDB" id="323290at2"/>
<evidence type="ECO:0000256" key="3">
    <source>
        <dbReference type="ARBA" id="ARBA00023163"/>
    </source>
</evidence>
<accession>A0A4Q6Y5J5</accession>
<dbReference type="GO" id="GO:0043565">
    <property type="term" value="F:sequence-specific DNA binding"/>
    <property type="evidence" value="ECO:0007669"/>
    <property type="project" value="InterPro"/>
</dbReference>